<evidence type="ECO:0000313" key="1">
    <source>
        <dbReference type="Proteomes" id="UP000492821"/>
    </source>
</evidence>
<accession>A0A7E4V5V8</accession>
<organism evidence="1 2">
    <name type="scientific">Panagrellus redivivus</name>
    <name type="common">Microworm</name>
    <dbReference type="NCBI Taxonomy" id="6233"/>
    <lineage>
        <taxon>Eukaryota</taxon>
        <taxon>Metazoa</taxon>
        <taxon>Ecdysozoa</taxon>
        <taxon>Nematoda</taxon>
        <taxon>Chromadorea</taxon>
        <taxon>Rhabditida</taxon>
        <taxon>Tylenchina</taxon>
        <taxon>Panagrolaimomorpha</taxon>
        <taxon>Panagrolaimoidea</taxon>
        <taxon>Panagrolaimidae</taxon>
        <taxon>Panagrellus</taxon>
    </lineage>
</organism>
<sequence>MPYSIAKLPYGLRFRLSELATTAERYRLQIAAGNLSICPPQLQMISRNLHCFIRNDNGTPIISQDQFFNTPIISDVDNEALFKATHVNIDNVNPKDIKLELAQNLLWQPAFISVYIENIYTPTFFADLASKINTSNVWSVYVACSEHDKIFNFSDLLAACPNIESLSLANVRLPETWMLDIVKGQKTRLNWLSINGSVPTTKLNINKLIAFINKQRGTFTMHLRDGSAIFKSLKKPFARGFMRKKPEIIRRKLVISETVFYLRPKFNVLRQTM</sequence>
<reference evidence="2" key="2">
    <citation type="submission" date="2020-10" db="UniProtKB">
        <authorList>
            <consortium name="WormBaseParasite"/>
        </authorList>
    </citation>
    <scope>IDENTIFICATION</scope>
</reference>
<protein>
    <submittedName>
        <fullName evidence="2">F-box domain-containing protein</fullName>
    </submittedName>
</protein>
<name>A0A7E4V5V8_PANRE</name>
<keyword evidence="1" id="KW-1185">Reference proteome</keyword>
<dbReference type="AlphaFoldDB" id="A0A7E4V5V8"/>
<dbReference type="Proteomes" id="UP000492821">
    <property type="component" value="Unassembled WGS sequence"/>
</dbReference>
<dbReference type="WBParaSite" id="Pan_g1701.t1">
    <property type="protein sequence ID" value="Pan_g1701.t1"/>
    <property type="gene ID" value="Pan_g1701"/>
</dbReference>
<reference evidence="1" key="1">
    <citation type="journal article" date="2013" name="Genetics">
        <title>The draft genome and transcriptome of Panagrellus redivivus are shaped by the harsh demands of a free-living lifestyle.</title>
        <authorList>
            <person name="Srinivasan J."/>
            <person name="Dillman A.R."/>
            <person name="Macchietto M.G."/>
            <person name="Heikkinen L."/>
            <person name="Lakso M."/>
            <person name="Fracchia K.M."/>
            <person name="Antoshechkin I."/>
            <person name="Mortazavi A."/>
            <person name="Wong G."/>
            <person name="Sternberg P.W."/>
        </authorList>
    </citation>
    <scope>NUCLEOTIDE SEQUENCE [LARGE SCALE GENOMIC DNA]</scope>
    <source>
        <strain evidence="1">MT8872</strain>
    </source>
</reference>
<proteinExistence type="predicted"/>
<evidence type="ECO:0000313" key="2">
    <source>
        <dbReference type="WBParaSite" id="Pan_g1701.t1"/>
    </source>
</evidence>